<proteinExistence type="predicted"/>
<feature type="transmembrane region" description="Helical" evidence="1">
    <location>
        <begin position="7"/>
        <end position="24"/>
    </location>
</feature>
<sequence length="240" mass="27618">MIQYPSELIALIWFLFCWIGYNFVTDNIVKSSRSLPARMHLYRVQWMTTTLRRDNRMLDINIINGLQQSISFFASTSILIIAGLLAVLGASDTALDIIKHLPFSIEAPKNLWYLKVMILISLFVYAFFKHTWALRQLNYASILMGSIPLANEADDRFIPSARRCAMIATQAAKHLNRGLRTYYFGIATLAWFINPWLFMIATTAIVLVMYRREYRSHVVKLLNMPGEEPLSDIPTHHSAK</sequence>
<accession>A0A1W6N329</accession>
<keyword evidence="1" id="KW-1133">Transmembrane helix</keyword>
<dbReference type="Proteomes" id="UP000237351">
    <property type="component" value="Chromosome"/>
</dbReference>
<dbReference type="InterPro" id="IPR006747">
    <property type="entry name" value="DUF599"/>
</dbReference>
<evidence type="ECO:0000313" key="2">
    <source>
        <dbReference type="EMBL" id="ARN84208.1"/>
    </source>
</evidence>
<dbReference type="Pfam" id="PF04654">
    <property type="entry name" value="DUF599"/>
    <property type="match status" value="1"/>
</dbReference>
<name>A0A1W6N329_9PROT</name>
<reference evidence="2 3" key="1">
    <citation type="submission" date="2014-06" db="EMBL/GenBank/DDBJ databases">
        <title>The genome of the endonuclear symbiont Nucleicultrix amoebiphila.</title>
        <authorList>
            <person name="Schulz F."/>
            <person name="Horn M."/>
        </authorList>
    </citation>
    <scope>NUCLEOTIDE SEQUENCE [LARGE SCALE GENOMIC DNA]</scope>
    <source>
        <strain evidence="2 3">FS5</strain>
    </source>
</reference>
<protein>
    <recommendedName>
        <fullName evidence="4">DUF599 domain-containing protein</fullName>
    </recommendedName>
</protein>
<dbReference type="PANTHER" id="PTHR31881">
    <property type="match status" value="1"/>
</dbReference>
<evidence type="ECO:0000256" key="1">
    <source>
        <dbReference type="SAM" id="Phobius"/>
    </source>
</evidence>
<organism evidence="2 3">
    <name type="scientific">Candidatus Nucleicultrix amoebiphila FS5</name>
    <dbReference type="NCBI Taxonomy" id="1414854"/>
    <lineage>
        <taxon>Bacteria</taxon>
        <taxon>Pseudomonadati</taxon>
        <taxon>Pseudomonadota</taxon>
        <taxon>Alphaproteobacteria</taxon>
        <taxon>Holosporales</taxon>
        <taxon>Candidatus Nucleicultricaceae</taxon>
        <taxon>Candidatus Nucleicultrix</taxon>
    </lineage>
</organism>
<keyword evidence="3" id="KW-1185">Reference proteome</keyword>
<dbReference type="EMBL" id="CP008743">
    <property type="protein sequence ID" value="ARN84208.1"/>
    <property type="molecule type" value="Genomic_DNA"/>
</dbReference>
<evidence type="ECO:0000313" key="3">
    <source>
        <dbReference type="Proteomes" id="UP000237351"/>
    </source>
</evidence>
<dbReference type="AlphaFoldDB" id="A0A1W6N329"/>
<keyword evidence="1" id="KW-0812">Transmembrane</keyword>
<feature type="transmembrane region" description="Helical" evidence="1">
    <location>
        <begin position="111"/>
        <end position="128"/>
    </location>
</feature>
<dbReference type="KEGG" id="naf:GQ61_01355"/>
<dbReference type="PANTHER" id="PTHR31881:SF6">
    <property type="entry name" value="OS09G0494600 PROTEIN"/>
    <property type="match status" value="1"/>
</dbReference>
<keyword evidence="1" id="KW-0472">Membrane</keyword>
<dbReference type="STRING" id="1414854.GQ61_01355"/>
<feature type="transmembrane region" description="Helical" evidence="1">
    <location>
        <begin position="70"/>
        <end position="90"/>
    </location>
</feature>
<evidence type="ECO:0008006" key="4">
    <source>
        <dbReference type="Google" id="ProtNLM"/>
    </source>
</evidence>
<gene>
    <name evidence="2" type="ORF">GQ61_01355</name>
</gene>
<feature type="transmembrane region" description="Helical" evidence="1">
    <location>
        <begin position="182"/>
        <end position="210"/>
    </location>
</feature>